<feature type="compositionally biased region" description="Polar residues" evidence="7">
    <location>
        <begin position="45"/>
        <end position="58"/>
    </location>
</feature>
<dbReference type="Gene3D" id="3.30.200.20">
    <property type="entry name" value="Phosphorylase Kinase, domain 1"/>
    <property type="match status" value="1"/>
</dbReference>
<dbReference type="InterPro" id="IPR011009">
    <property type="entry name" value="Kinase-like_dom_sf"/>
</dbReference>
<feature type="region of interest" description="Disordered" evidence="7">
    <location>
        <begin position="352"/>
        <end position="402"/>
    </location>
</feature>
<reference evidence="9" key="1">
    <citation type="submission" date="2021-01" db="EMBL/GenBank/DDBJ databases">
        <authorList>
            <consortium name="Genoscope - CEA"/>
            <person name="William W."/>
        </authorList>
    </citation>
    <scope>NUCLEOTIDE SEQUENCE</scope>
</reference>
<dbReference type="PROSITE" id="PS00107">
    <property type="entry name" value="PROTEIN_KINASE_ATP"/>
    <property type="match status" value="1"/>
</dbReference>
<organism evidence="9">
    <name type="scientific">Brassica napus</name>
    <name type="common">Rape</name>
    <dbReference type="NCBI Taxonomy" id="3708"/>
    <lineage>
        <taxon>Eukaryota</taxon>
        <taxon>Viridiplantae</taxon>
        <taxon>Streptophyta</taxon>
        <taxon>Embryophyta</taxon>
        <taxon>Tracheophyta</taxon>
        <taxon>Spermatophyta</taxon>
        <taxon>Magnoliopsida</taxon>
        <taxon>eudicotyledons</taxon>
        <taxon>Gunneridae</taxon>
        <taxon>Pentapetalae</taxon>
        <taxon>rosids</taxon>
        <taxon>malvids</taxon>
        <taxon>Brassicales</taxon>
        <taxon>Brassicaceae</taxon>
        <taxon>Brassiceae</taxon>
        <taxon>Brassica</taxon>
    </lineage>
</organism>
<feature type="domain" description="Protein kinase" evidence="8">
    <location>
        <begin position="68"/>
        <end position="345"/>
    </location>
</feature>
<dbReference type="Gene3D" id="1.10.510.10">
    <property type="entry name" value="Transferase(Phosphotransferase) domain 1"/>
    <property type="match status" value="1"/>
</dbReference>
<dbReference type="OMA" id="DSWVVTR"/>
<dbReference type="InterPro" id="IPR008271">
    <property type="entry name" value="Ser/Thr_kinase_AS"/>
</dbReference>
<protein>
    <submittedName>
        <fullName evidence="9">(rape) hypothetical protein</fullName>
    </submittedName>
</protein>
<dbReference type="PANTHER" id="PTHR48011">
    <property type="entry name" value="CCR4-NOT TRANSCRIPTIONAL COMPLEX SUBUNIT CAF120-RELATED"/>
    <property type="match status" value="1"/>
</dbReference>
<accession>A0A816RLH2</accession>
<dbReference type="SUPFAM" id="SSF56112">
    <property type="entry name" value="Protein kinase-like (PK-like)"/>
    <property type="match status" value="1"/>
</dbReference>
<evidence type="ECO:0000256" key="2">
    <source>
        <dbReference type="ARBA" id="ARBA00022741"/>
    </source>
</evidence>
<dbReference type="Gramene" id="CDX68367">
    <property type="protein sequence ID" value="CDX68367"/>
    <property type="gene ID" value="GSBRNA2T00125688001"/>
</dbReference>
<dbReference type="InterPro" id="IPR017441">
    <property type="entry name" value="Protein_kinase_ATP_BS"/>
</dbReference>
<comment type="similarity">
    <text evidence="6">Belongs to the protein kinase superfamily.</text>
</comment>
<dbReference type="SMART" id="SM00220">
    <property type="entry name" value="S_TKc"/>
    <property type="match status" value="1"/>
</dbReference>
<feature type="compositionally biased region" description="Polar residues" evidence="7">
    <location>
        <begin position="1"/>
        <end position="16"/>
    </location>
</feature>
<keyword evidence="4 5" id="KW-0067">ATP-binding</keyword>
<evidence type="ECO:0000256" key="5">
    <source>
        <dbReference type="PROSITE-ProRule" id="PRU10141"/>
    </source>
</evidence>
<dbReference type="PROSITE" id="PS50011">
    <property type="entry name" value="PROTEIN_KINASE_DOM"/>
    <property type="match status" value="1"/>
</dbReference>
<feature type="region of interest" description="Disordered" evidence="7">
    <location>
        <begin position="1"/>
        <end position="58"/>
    </location>
</feature>
<keyword evidence="1" id="KW-0808">Transferase</keyword>
<evidence type="ECO:0000256" key="7">
    <source>
        <dbReference type="SAM" id="MobiDB-lite"/>
    </source>
</evidence>
<evidence type="ECO:0000256" key="1">
    <source>
        <dbReference type="ARBA" id="ARBA00022679"/>
    </source>
</evidence>
<dbReference type="GO" id="GO:0005524">
    <property type="term" value="F:ATP binding"/>
    <property type="evidence" value="ECO:0007669"/>
    <property type="project" value="UniProtKB-UniRule"/>
</dbReference>
<evidence type="ECO:0000259" key="8">
    <source>
        <dbReference type="PROSITE" id="PS50011"/>
    </source>
</evidence>
<dbReference type="Pfam" id="PF00069">
    <property type="entry name" value="Pkinase"/>
    <property type="match status" value="1"/>
</dbReference>
<feature type="binding site" evidence="5">
    <location>
        <position position="103"/>
    </location>
    <ligand>
        <name>ATP</name>
        <dbReference type="ChEBI" id="CHEBI:30616"/>
    </ligand>
</feature>
<keyword evidence="2 5" id="KW-0547">Nucleotide-binding</keyword>
<name>A0A816RLH2_BRANA</name>
<dbReference type="PANTHER" id="PTHR48011:SF53">
    <property type="entry name" value="PROTEIN KINASE SUPERFAMILY PROTEIN"/>
    <property type="match status" value="1"/>
</dbReference>
<dbReference type="PROSITE" id="PS00108">
    <property type="entry name" value="PROTEIN_KINASE_ST"/>
    <property type="match status" value="1"/>
</dbReference>
<keyword evidence="3" id="KW-0418">Kinase</keyword>
<sequence length="402" mass="46115">MKRSMSYSSNTSSQLGQWDDDNYDSDHAHKKRKTESVTEDDADSSTKTSPLKDQLTLNSNNIPESDSWVVTRFLGKGSYGSVHLAVRTTKGEEESLPQEMVIKTSAFSQASQLENEKRFLNRLENNPYVVSYYGKKITLDKKSKKMLYNTVLEYCPGQCLAKKIKRHKGIGLPEEDAKRFALDILIGLRYTHAKNIIHCDIKPKNILLAEEVTGLRGPYGFLAKISGFGKAMEKGSSEYGDGWGHRRGTTRFMSPELIGDNILDYGADVWAFGCTVLEMLTGERVWSEHGELVWEDWRTLIGVSDMVPYIPETLSKEAKDFLSKCLQKDSSQRWDVDSLMKHPFLTWNNEYTKEEEEEEEEEEIFEDQEEEEEEIFDEDIEGGAIEIDEEYPKEEELEEEDL</sequence>
<gene>
    <name evidence="9" type="ORF">DARMORV10_C01P33500.1</name>
</gene>
<dbReference type="CDD" id="cd06606">
    <property type="entry name" value="STKc_MAPKKK"/>
    <property type="match status" value="1"/>
</dbReference>
<dbReference type="InterPro" id="IPR000719">
    <property type="entry name" value="Prot_kinase_dom"/>
</dbReference>
<evidence type="ECO:0000256" key="4">
    <source>
        <dbReference type="ARBA" id="ARBA00022840"/>
    </source>
</evidence>
<dbReference type="AlphaFoldDB" id="A0A816RLH2"/>
<proteinExistence type="inferred from homology"/>
<dbReference type="InterPro" id="IPR052751">
    <property type="entry name" value="Plant_MAPKKK"/>
</dbReference>
<evidence type="ECO:0000313" key="9">
    <source>
        <dbReference type="EMBL" id="CAF2074683.1"/>
    </source>
</evidence>
<evidence type="ECO:0000256" key="3">
    <source>
        <dbReference type="ARBA" id="ARBA00022777"/>
    </source>
</evidence>
<dbReference type="Proteomes" id="UP001295469">
    <property type="component" value="Chromosome C01"/>
</dbReference>
<dbReference type="EMBL" id="HG994365">
    <property type="protein sequence ID" value="CAF2074683.1"/>
    <property type="molecule type" value="Genomic_DNA"/>
</dbReference>
<dbReference type="GO" id="GO:0004674">
    <property type="term" value="F:protein serine/threonine kinase activity"/>
    <property type="evidence" value="ECO:0007669"/>
    <property type="project" value="UniProtKB-KW"/>
</dbReference>
<feature type="compositionally biased region" description="Acidic residues" evidence="7">
    <location>
        <begin position="353"/>
        <end position="402"/>
    </location>
</feature>
<evidence type="ECO:0000256" key="6">
    <source>
        <dbReference type="RuleBase" id="RU000304"/>
    </source>
</evidence>
<keyword evidence="6" id="KW-0723">Serine/threonine-protein kinase</keyword>